<accession>A0A1P8WLA9</accession>
<evidence type="ECO:0000313" key="1">
    <source>
        <dbReference type="EMBL" id="APZ94821.1"/>
    </source>
</evidence>
<dbReference type="KEGG" id="fmr:Fuma_04460"/>
<dbReference type="EMBL" id="CP017641">
    <property type="protein sequence ID" value="APZ94821.1"/>
    <property type="molecule type" value="Genomic_DNA"/>
</dbReference>
<dbReference type="AlphaFoldDB" id="A0A1P8WLA9"/>
<organism evidence="1 2">
    <name type="scientific">Fuerstiella marisgermanici</name>
    <dbReference type="NCBI Taxonomy" id="1891926"/>
    <lineage>
        <taxon>Bacteria</taxon>
        <taxon>Pseudomonadati</taxon>
        <taxon>Planctomycetota</taxon>
        <taxon>Planctomycetia</taxon>
        <taxon>Planctomycetales</taxon>
        <taxon>Planctomycetaceae</taxon>
        <taxon>Fuerstiella</taxon>
    </lineage>
</organism>
<reference evidence="1 2" key="1">
    <citation type="journal article" date="2016" name="Front. Microbiol.">
        <title>Fuerstia marisgermanicae gen. nov., sp. nov., an Unusual Member of the Phylum Planctomycetes from the German Wadden Sea.</title>
        <authorList>
            <person name="Kohn T."/>
            <person name="Heuer A."/>
            <person name="Jogler M."/>
            <person name="Vollmers J."/>
            <person name="Boedeker C."/>
            <person name="Bunk B."/>
            <person name="Rast P."/>
            <person name="Borchert D."/>
            <person name="Glockner I."/>
            <person name="Freese H.M."/>
            <person name="Klenk H.P."/>
            <person name="Overmann J."/>
            <person name="Kaster A.K."/>
            <person name="Rohde M."/>
            <person name="Wiegand S."/>
            <person name="Jogler C."/>
        </authorList>
    </citation>
    <scope>NUCLEOTIDE SEQUENCE [LARGE SCALE GENOMIC DNA]</scope>
    <source>
        <strain evidence="1 2">NH11</strain>
    </source>
</reference>
<gene>
    <name evidence="1" type="ORF">Fuma_04460</name>
</gene>
<name>A0A1P8WLA9_9PLAN</name>
<keyword evidence="2" id="KW-1185">Reference proteome</keyword>
<protein>
    <submittedName>
        <fullName evidence="1">Uncharacterized protein</fullName>
    </submittedName>
</protein>
<sequence>MWFFEGSFRCGPQNLWSSGGTQNSIIFVVRLHWNSVSVGKLETFAV</sequence>
<evidence type="ECO:0000313" key="2">
    <source>
        <dbReference type="Proteomes" id="UP000187735"/>
    </source>
</evidence>
<proteinExistence type="predicted"/>
<dbReference type="Proteomes" id="UP000187735">
    <property type="component" value="Chromosome"/>
</dbReference>
<dbReference type="STRING" id="1891926.Fuma_04460"/>